<sequence>MDQSSIPPSVPLPPSLLPPVLPLCTLSSRVSGRGPSLAGCDPPPLLFVSKFPENELEAYPLLPHSCSHNAAAGAVTASINIVLMFWWLEPRQPSSIFDMRRKLPSIQQIPVESSVSGVGDHHRGEF</sequence>
<gene>
    <name evidence="1" type="ORF">PLEPLA_LOCUS33532</name>
</gene>
<evidence type="ECO:0000313" key="1">
    <source>
        <dbReference type="EMBL" id="CAB1445795.1"/>
    </source>
</evidence>
<name>A0A9N7VAB7_PLEPL</name>
<protein>
    <submittedName>
        <fullName evidence="1">Uncharacterized protein</fullName>
    </submittedName>
</protein>
<organism evidence="1 2">
    <name type="scientific">Pleuronectes platessa</name>
    <name type="common">European plaice</name>
    <dbReference type="NCBI Taxonomy" id="8262"/>
    <lineage>
        <taxon>Eukaryota</taxon>
        <taxon>Metazoa</taxon>
        <taxon>Chordata</taxon>
        <taxon>Craniata</taxon>
        <taxon>Vertebrata</taxon>
        <taxon>Euteleostomi</taxon>
        <taxon>Actinopterygii</taxon>
        <taxon>Neopterygii</taxon>
        <taxon>Teleostei</taxon>
        <taxon>Neoteleostei</taxon>
        <taxon>Acanthomorphata</taxon>
        <taxon>Carangaria</taxon>
        <taxon>Pleuronectiformes</taxon>
        <taxon>Pleuronectoidei</taxon>
        <taxon>Pleuronectidae</taxon>
        <taxon>Pleuronectes</taxon>
    </lineage>
</organism>
<proteinExistence type="predicted"/>
<comment type="caution">
    <text evidence="1">The sequence shown here is derived from an EMBL/GenBank/DDBJ whole genome shotgun (WGS) entry which is preliminary data.</text>
</comment>
<accession>A0A9N7VAB7</accession>
<dbReference type="Proteomes" id="UP001153269">
    <property type="component" value="Unassembled WGS sequence"/>
</dbReference>
<dbReference type="AlphaFoldDB" id="A0A9N7VAB7"/>
<keyword evidence="2" id="KW-1185">Reference proteome</keyword>
<reference evidence="1" key="1">
    <citation type="submission" date="2020-03" db="EMBL/GenBank/DDBJ databases">
        <authorList>
            <person name="Weist P."/>
        </authorList>
    </citation>
    <scope>NUCLEOTIDE SEQUENCE</scope>
</reference>
<evidence type="ECO:0000313" key="2">
    <source>
        <dbReference type="Proteomes" id="UP001153269"/>
    </source>
</evidence>
<dbReference type="EMBL" id="CADEAL010003780">
    <property type="protein sequence ID" value="CAB1445795.1"/>
    <property type="molecule type" value="Genomic_DNA"/>
</dbReference>